<name>A0ABY6Z029_9BACL</name>
<keyword evidence="2" id="KW-1185">Reference proteome</keyword>
<dbReference type="Proteomes" id="UP001164803">
    <property type="component" value="Chromosome"/>
</dbReference>
<dbReference type="InterPro" id="IPR032720">
    <property type="entry name" value="Cys_rich_CWC"/>
</dbReference>
<accession>A0ABY6Z029</accession>
<reference evidence="1" key="1">
    <citation type="submission" date="2022-08" db="EMBL/GenBank/DDBJ databases">
        <title>Alicyclobacillus dauci DSM2870, complete genome.</title>
        <authorList>
            <person name="Wang Q."/>
            <person name="Cai R."/>
            <person name="Wang Z."/>
        </authorList>
    </citation>
    <scope>NUCLEOTIDE SEQUENCE</scope>
    <source>
        <strain evidence="1">DSM 28700</strain>
    </source>
</reference>
<organism evidence="1 2">
    <name type="scientific">Alicyclobacillus dauci</name>
    <dbReference type="NCBI Taxonomy" id="1475485"/>
    <lineage>
        <taxon>Bacteria</taxon>
        <taxon>Bacillati</taxon>
        <taxon>Bacillota</taxon>
        <taxon>Bacilli</taxon>
        <taxon>Bacillales</taxon>
        <taxon>Alicyclobacillaceae</taxon>
        <taxon>Alicyclobacillus</taxon>
    </lineage>
</organism>
<evidence type="ECO:0000313" key="1">
    <source>
        <dbReference type="EMBL" id="WAH36069.1"/>
    </source>
</evidence>
<protein>
    <submittedName>
        <fullName evidence="1">Cysteine-rich CWC family protein</fullName>
    </submittedName>
</protein>
<sequence>MSKVCPFCGMHNNCGHAAGKPHGTCWCDKEIFPNAIFEKLPPNQLAYLYMLFV</sequence>
<dbReference type="Pfam" id="PF14375">
    <property type="entry name" value="Cys_rich_CWC"/>
    <property type="match status" value="1"/>
</dbReference>
<dbReference type="RefSeq" id="WP_268043371.1">
    <property type="nucleotide sequence ID" value="NZ_CP104064.1"/>
</dbReference>
<proteinExistence type="predicted"/>
<gene>
    <name evidence="1" type="ORF">NZD86_17700</name>
</gene>
<dbReference type="EMBL" id="CP104064">
    <property type="protein sequence ID" value="WAH36069.1"/>
    <property type="molecule type" value="Genomic_DNA"/>
</dbReference>
<evidence type="ECO:0000313" key="2">
    <source>
        <dbReference type="Proteomes" id="UP001164803"/>
    </source>
</evidence>